<sequence length="188" mass="19796">MRLGKPLPPPLSPTCPSPSPSLSLPPTPSWLAPTAPPVLLPLGRPLNCDLVPWEGPINSEPTWPSTACETPVLSTNNAPNPPRPLERLGRPLRLGAGTAGSSCVSASGSTNKCCKSPPPLMLTLICCLCITFILCLCVTLIHPLPLVPMPKSLCMPQNLIISILSYLLTSSCSLVASCRPCLCICLPM</sequence>
<gene>
    <name evidence="1" type="ORF">O6H91_12G052500</name>
</gene>
<organism evidence="1 2">
    <name type="scientific">Diphasiastrum complanatum</name>
    <name type="common">Issler's clubmoss</name>
    <name type="synonym">Lycopodium complanatum</name>
    <dbReference type="NCBI Taxonomy" id="34168"/>
    <lineage>
        <taxon>Eukaryota</taxon>
        <taxon>Viridiplantae</taxon>
        <taxon>Streptophyta</taxon>
        <taxon>Embryophyta</taxon>
        <taxon>Tracheophyta</taxon>
        <taxon>Lycopodiopsida</taxon>
        <taxon>Lycopodiales</taxon>
        <taxon>Lycopodiaceae</taxon>
        <taxon>Lycopodioideae</taxon>
        <taxon>Diphasiastrum</taxon>
    </lineage>
</organism>
<reference evidence="2" key="1">
    <citation type="journal article" date="2024" name="Proc. Natl. Acad. Sci. U.S.A.">
        <title>Extraordinary preservation of gene collinearity over three hundred million years revealed in homosporous lycophytes.</title>
        <authorList>
            <person name="Li C."/>
            <person name="Wickell D."/>
            <person name="Kuo L.Y."/>
            <person name="Chen X."/>
            <person name="Nie B."/>
            <person name="Liao X."/>
            <person name="Peng D."/>
            <person name="Ji J."/>
            <person name="Jenkins J."/>
            <person name="Williams M."/>
            <person name="Shu S."/>
            <person name="Plott C."/>
            <person name="Barry K."/>
            <person name="Rajasekar S."/>
            <person name="Grimwood J."/>
            <person name="Han X."/>
            <person name="Sun S."/>
            <person name="Hou Z."/>
            <person name="He W."/>
            <person name="Dai G."/>
            <person name="Sun C."/>
            <person name="Schmutz J."/>
            <person name="Leebens-Mack J.H."/>
            <person name="Li F.W."/>
            <person name="Wang L."/>
        </authorList>
    </citation>
    <scope>NUCLEOTIDE SEQUENCE [LARGE SCALE GENOMIC DNA]</scope>
    <source>
        <strain evidence="2">cv. PW_Plant_1</strain>
    </source>
</reference>
<dbReference type="EMBL" id="CM055103">
    <property type="protein sequence ID" value="KAJ7535985.1"/>
    <property type="molecule type" value="Genomic_DNA"/>
</dbReference>
<name>A0ACC2C1Z9_DIPCM</name>
<evidence type="ECO:0000313" key="2">
    <source>
        <dbReference type="Proteomes" id="UP001162992"/>
    </source>
</evidence>
<proteinExistence type="predicted"/>
<accession>A0ACC2C1Z9</accession>
<dbReference type="Proteomes" id="UP001162992">
    <property type="component" value="Chromosome 12"/>
</dbReference>
<evidence type="ECO:0000313" key="1">
    <source>
        <dbReference type="EMBL" id="KAJ7535985.1"/>
    </source>
</evidence>
<keyword evidence="2" id="KW-1185">Reference proteome</keyword>
<protein>
    <submittedName>
        <fullName evidence="1">Uncharacterized protein</fullName>
    </submittedName>
</protein>
<comment type="caution">
    <text evidence="1">The sequence shown here is derived from an EMBL/GenBank/DDBJ whole genome shotgun (WGS) entry which is preliminary data.</text>
</comment>